<dbReference type="EMBL" id="LQYN01000026">
    <property type="protein sequence ID" value="KYD09106.1"/>
    <property type="molecule type" value="Genomic_DNA"/>
</dbReference>
<evidence type="ECO:0000313" key="3">
    <source>
        <dbReference type="Proteomes" id="UP000075666"/>
    </source>
</evidence>
<organism evidence="2 3">
    <name type="scientific">Heyndrickxia sporothermodurans</name>
    <dbReference type="NCBI Taxonomy" id="46224"/>
    <lineage>
        <taxon>Bacteria</taxon>
        <taxon>Bacillati</taxon>
        <taxon>Bacillota</taxon>
        <taxon>Bacilli</taxon>
        <taxon>Bacillales</taxon>
        <taxon>Bacillaceae</taxon>
        <taxon>Heyndrickxia</taxon>
    </lineage>
</organism>
<dbReference type="EC" id="2.7.1.60" evidence="2"/>
<dbReference type="PATRIC" id="fig|46224.3.peg.1834"/>
<reference evidence="2 3" key="1">
    <citation type="submission" date="2016-01" db="EMBL/GenBank/DDBJ databases">
        <title>Genome Sequences of Twelve Sporeforming Bacillus Species Isolated from Foods.</title>
        <authorList>
            <person name="Berendsen E.M."/>
            <person name="Wells-Bennik M.H."/>
            <person name="Krawcyk A.O."/>
            <person name="De Jong A."/>
            <person name="Holsappel S."/>
            <person name="Eijlander R.T."/>
            <person name="Kuipers O.P."/>
        </authorList>
    </citation>
    <scope>NUCLEOTIDE SEQUENCE [LARGE SCALE GENOMIC DNA]</scope>
    <source>
        <strain evidence="2 3">B4102</strain>
    </source>
</reference>
<dbReference type="CDD" id="cd24068">
    <property type="entry name" value="ASKHA_NBD_ROK_FnNanK-like"/>
    <property type="match status" value="1"/>
</dbReference>
<comment type="caution">
    <text evidence="2">The sequence shown here is derived from an EMBL/GenBank/DDBJ whole genome shotgun (WGS) entry which is preliminary data.</text>
</comment>
<dbReference type="RefSeq" id="WP_066228921.1">
    <property type="nucleotide sequence ID" value="NZ_LQYN01000026.1"/>
</dbReference>
<dbReference type="Gene3D" id="3.30.420.40">
    <property type="match status" value="2"/>
</dbReference>
<sequence>MKQYISFDIGGTDTKFAVLDENGTFLQKGKFPTNRYSGQSILNRLIEITNEHVQLSGIALSVPGFVNVNSGFIEVGGAISDFNQFNIKDYLEKELQLPVSVENDVNCVALAEKWKGNAQHETDFLCMTIGTGIGGACYLNNQLYRGSSYMAGEFGYMITNGLQNNTVGRCTLSSTGGLWGLRERFAHYKGVAAEEVSGLDVFEAYEKGDPHALHEVNQFYDSLSIAIYNLFFLFNPNKILLGGAISQRDDLINELTWRIQRLPSYRGEVPIECCYLKNDAGVLGALYHHFEMYQSLTE</sequence>
<dbReference type="AlphaFoldDB" id="A0A150LAT2"/>
<keyword evidence="2" id="KW-0808">Transferase</keyword>
<name>A0A150LAT2_9BACI</name>
<comment type="similarity">
    <text evidence="1">Belongs to the ROK (NagC/XylR) family.</text>
</comment>
<evidence type="ECO:0000313" key="2">
    <source>
        <dbReference type="EMBL" id="KYD09106.1"/>
    </source>
</evidence>
<gene>
    <name evidence="2" type="ORF">B4102_2633</name>
</gene>
<accession>A0A150LAT2</accession>
<dbReference type="InterPro" id="IPR043129">
    <property type="entry name" value="ATPase_NBD"/>
</dbReference>
<dbReference type="SUPFAM" id="SSF53067">
    <property type="entry name" value="Actin-like ATPase domain"/>
    <property type="match status" value="1"/>
</dbReference>
<proteinExistence type="inferred from homology"/>
<evidence type="ECO:0000256" key="1">
    <source>
        <dbReference type="ARBA" id="ARBA00006479"/>
    </source>
</evidence>
<dbReference type="Proteomes" id="UP000075666">
    <property type="component" value="Unassembled WGS sequence"/>
</dbReference>
<dbReference type="GO" id="GO:0009384">
    <property type="term" value="F:N-acylmannosamine kinase activity"/>
    <property type="evidence" value="ECO:0007669"/>
    <property type="project" value="UniProtKB-EC"/>
</dbReference>
<dbReference type="InterPro" id="IPR000600">
    <property type="entry name" value="ROK"/>
</dbReference>
<dbReference type="Pfam" id="PF00480">
    <property type="entry name" value="ROK"/>
    <property type="match status" value="1"/>
</dbReference>
<keyword evidence="2" id="KW-0418">Kinase</keyword>
<dbReference type="OrthoDB" id="9795247at2"/>
<keyword evidence="3" id="KW-1185">Reference proteome</keyword>
<dbReference type="STRING" id="46224.B4102_2633"/>
<dbReference type="PANTHER" id="PTHR18964:SF165">
    <property type="entry name" value="BETA-GLUCOSIDE KINASE"/>
    <property type="match status" value="1"/>
</dbReference>
<protein>
    <submittedName>
        <fullName evidence="2">N-acetylmannosamine kinase</fullName>
        <ecNumber evidence="2">2.7.1.60</ecNumber>
    </submittedName>
</protein>
<dbReference type="PANTHER" id="PTHR18964">
    <property type="entry name" value="ROK (REPRESSOR, ORF, KINASE) FAMILY"/>
    <property type="match status" value="1"/>
</dbReference>